<evidence type="ECO:0000256" key="7">
    <source>
        <dbReference type="ARBA" id="ARBA00023136"/>
    </source>
</evidence>
<organism evidence="10 11">
    <name type="scientific">Rhizodiscina lignyota</name>
    <dbReference type="NCBI Taxonomy" id="1504668"/>
    <lineage>
        <taxon>Eukaryota</taxon>
        <taxon>Fungi</taxon>
        <taxon>Dikarya</taxon>
        <taxon>Ascomycota</taxon>
        <taxon>Pezizomycotina</taxon>
        <taxon>Dothideomycetes</taxon>
        <taxon>Pleosporomycetidae</taxon>
        <taxon>Aulographales</taxon>
        <taxon>Rhizodiscinaceae</taxon>
        <taxon>Rhizodiscina</taxon>
    </lineage>
</organism>
<evidence type="ECO:0000256" key="5">
    <source>
        <dbReference type="ARBA" id="ARBA00022989"/>
    </source>
</evidence>
<reference evidence="10" key="1">
    <citation type="journal article" date="2020" name="Stud. Mycol.">
        <title>101 Dothideomycetes genomes: a test case for predicting lifestyles and emergence of pathogens.</title>
        <authorList>
            <person name="Haridas S."/>
            <person name="Albert R."/>
            <person name="Binder M."/>
            <person name="Bloem J."/>
            <person name="Labutti K."/>
            <person name="Salamov A."/>
            <person name="Andreopoulos B."/>
            <person name="Baker S."/>
            <person name="Barry K."/>
            <person name="Bills G."/>
            <person name="Bluhm B."/>
            <person name="Cannon C."/>
            <person name="Castanera R."/>
            <person name="Culley D."/>
            <person name="Daum C."/>
            <person name="Ezra D."/>
            <person name="Gonzalez J."/>
            <person name="Henrissat B."/>
            <person name="Kuo A."/>
            <person name="Liang C."/>
            <person name="Lipzen A."/>
            <person name="Lutzoni F."/>
            <person name="Magnuson J."/>
            <person name="Mondo S."/>
            <person name="Nolan M."/>
            <person name="Ohm R."/>
            <person name="Pangilinan J."/>
            <person name="Park H.-J."/>
            <person name="Ramirez L."/>
            <person name="Alfaro M."/>
            <person name="Sun H."/>
            <person name="Tritt A."/>
            <person name="Yoshinaga Y."/>
            <person name="Zwiers L.-H."/>
            <person name="Turgeon B."/>
            <person name="Goodwin S."/>
            <person name="Spatafora J."/>
            <person name="Crous P."/>
            <person name="Grigoriev I."/>
        </authorList>
    </citation>
    <scope>NUCLEOTIDE SEQUENCE</scope>
    <source>
        <strain evidence="10">CBS 133067</strain>
    </source>
</reference>
<dbReference type="InterPro" id="IPR036837">
    <property type="entry name" value="Cation_efflux_CTD_sf"/>
</dbReference>
<dbReference type="InterPro" id="IPR058533">
    <property type="entry name" value="Cation_efflux_TM"/>
</dbReference>
<comment type="caution">
    <text evidence="10">The sequence shown here is derived from an EMBL/GenBank/DDBJ whole genome shotgun (WGS) entry which is preliminary data.</text>
</comment>
<evidence type="ECO:0000313" key="10">
    <source>
        <dbReference type="EMBL" id="KAF2093664.1"/>
    </source>
</evidence>
<gene>
    <name evidence="10" type="ORF">NA57DRAFT_81164</name>
</gene>
<keyword evidence="4" id="KW-0812">Transmembrane</keyword>
<dbReference type="Gene3D" id="3.30.70.1350">
    <property type="entry name" value="Cation efflux protein, cytoplasmic domain"/>
    <property type="match status" value="1"/>
</dbReference>
<dbReference type="InterPro" id="IPR027469">
    <property type="entry name" value="Cation_efflux_TMD_sf"/>
</dbReference>
<feature type="compositionally biased region" description="Basic and acidic residues" evidence="8">
    <location>
        <begin position="374"/>
        <end position="386"/>
    </location>
</feature>
<proteinExistence type="inferred from homology"/>
<dbReference type="OrthoDB" id="435980at2759"/>
<feature type="compositionally biased region" description="Basic residues" evidence="8">
    <location>
        <begin position="14"/>
        <end position="23"/>
    </location>
</feature>
<dbReference type="AlphaFoldDB" id="A0A9P4I748"/>
<dbReference type="Gene3D" id="1.20.1510.10">
    <property type="entry name" value="Cation efflux protein transmembrane domain"/>
    <property type="match status" value="1"/>
</dbReference>
<dbReference type="EMBL" id="ML978137">
    <property type="protein sequence ID" value="KAF2093664.1"/>
    <property type="molecule type" value="Genomic_DNA"/>
</dbReference>
<dbReference type="InterPro" id="IPR050291">
    <property type="entry name" value="CDF_Transporter"/>
</dbReference>
<dbReference type="PANTHER" id="PTHR43840:SF15">
    <property type="entry name" value="MITOCHONDRIAL METAL TRANSPORTER 1-RELATED"/>
    <property type="match status" value="1"/>
</dbReference>
<evidence type="ECO:0000256" key="2">
    <source>
        <dbReference type="ARBA" id="ARBA00008873"/>
    </source>
</evidence>
<evidence type="ECO:0000259" key="9">
    <source>
        <dbReference type="Pfam" id="PF01545"/>
    </source>
</evidence>
<comment type="similarity">
    <text evidence="2">Belongs to the cation diffusion facilitator (CDF) transporter (TC 2.A.4) family. SLC30A subfamily.</text>
</comment>
<dbReference type="FunFam" id="3.30.70.1350:FF:000010">
    <property type="entry name" value="Cation efflux family protein, putative"/>
    <property type="match status" value="1"/>
</dbReference>
<evidence type="ECO:0000256" key="8">
    <source>
        <dbReference type="SAM" id="MobiDB-lite"/>
    </source>
</evidence>
<sequence>MDPASLGPPLTRTHSSHSHHSHHSHQDNVYLTSTNKNDAGVRITRIGLYVNLGMAVGKGVGGYVFHSQALLADAVHSLTDLVSDFMTLATISWALKPPTPKFPFGYGKVESLGSLGVSSILLLGGVLMGWSAIMDLCRIYLPVAAEAMESLGIFGHSHGHSHHIPGMGAAWLAGASILIKEWLYRATLKVAKERKSSVLESNAVHHRVDSMTSIAAMVSIGISNIFPAFHGADSIGGLLITWLVVRTGWGNTRAALNELADAGMDDEVKAKVHGAASKALIAASADHHVQVGSIQGVKAGQTYLMEIELKVPAQWTVSELQPVEQAVRERIGAKVRGARRVRIRFVPGDAEPEFMNEFISPSVSARSSPEPEEEHEHNHAHDHGDSSSKANGNGTAVKRR</sequence>
<evidence type="ECO:0000313" key="11">
    <source>
        <dbReference type="Proteomes" id="UP000799772"/>
    </source>
</evidence>
<evidence type="ECO:0000256" key="6">
    <source>
        <dbReference type="ARBA" id="ARBA00023065"/>
    </source>
</evidence>
<dbReference type="GO" id="GO:0008324">
    <property type="term" value="F:monoatomic cation transmembrane transporter activity"/>
    <property type="evidence" value="ECO:0007669"/>
    <property type="project" value="InterPro"/>
</dbReference>
<feature type="region of interest" description="Disordered" evidence="8">
    <location>
        <begin position="1"/>
        <end position="28"/>
    </location>
</feature>
<dbReference type="FunFam" id="1.20.1510.10:FF:000013">
    <property type="entry name" value="Cation efflux family protein"/>
    <property type="match status" value="1"/>
</dbReference>
<evidence type="ECO:0000256" key="3">
    <source>
        <dbReference type="ARBA" id="ARBA00022448"/>
    </source>
</evidence>
<dbReference type="GO" id="GO:0030003">
    <property type="term" value="P:intracellular monoatomic cation homeostasis"/>
    <property type="evidence" value="ECO:0007669"/>
    <property type="project" value="UniProtKB-ARBA"/>
</dbReference>
<dbReference type="GO" id="GO:0005739">
    <property type="term" value="C:mitochondrion"/>
    <property type="evidence" value="ECO:0007669"/>
    <property type="project" value="UniProtKB-ARBA"/>
</dbReference>
<dbReference type="Proteomes" id="UP000799772">
    <property type="component" value="Unassembled WGS sequence"/>
</dbReference>
<feature type="domain" description="Cation efflux protein transmembrane" evidence="9">
    <location>
        <begin position="46"/>
        <end position="259"/>
    </location>
</feature>
<keyword evidence="11" id="KW-1185">Reference proteome</keyword>
<evidence type="ECO:0000256" key="4">
    <source>
        <dbReference type="ARBA" id="ARBA00022692"/>
    </source>
</evidence>
<feature type="region of interest" description="Disordered" evidence="8">
    <location>
        <begin position="359"/>
        <end position="400"/>
    </location>
</feature>
<keyword evidence="7" id="KW-0472">Membrane</keyword>
<dbReference type="InterPro" id="IPR002524">
    <property type="entry name" value="Cation_efflux"/>
</dbReference>
<evidence type="ECO:0000256" key="1">
    <source>
        <dbReference type="ARBA" id="ARBA00004141"/>
    </source>
</evidence>
<accession>A0A9P4I748</accession>
<dbReference type="NCBIfam" id="TIGR01297">
    <property type="entry name" value="CDF"/>
    <property type="match status" value="1"/>
</dbReference>
<protein>
    <submittedName>
        <fullName evidence="10">Cation efflux family protein</fullName>
    </submittedName>
</protein>
<dbReference type="PANTHER" id="PTHR43840">
    <property type="entry name" value="MITOCHONDRIAL METAL TRANSPORTER 1-RELATED"/>
    <property type="match status" value="1"/>
</dbReference>
<dbReference type="SUPFAM" id="SSF161111">
    <property type="entry name" value="Cation efflux protein transmembrane domain-like"/>
    <property type="match status" value="1"/>
</dbReference>
<dbReference type="GO" id="GO:0098771">
    <property type="term" value="P:inorganic ion homeostasis"/>
    <property type="evidence" value="ECO:0007669"/>
    <property type="project" value="UniProtKB-ARBA"/>
</dbReference>
<keyword evidence="5" id="KW-1133">Transmembrane helix</keyword>
<name>A0A9P4I748_9PEZI</name>
<comment type="subcellular location">
    <subcellularLocation>
        <location evidence="1">Membrane</location>
        <topology evidence="1">Multi-pass membrane protein</topology>
    </subcellularLocation>
</comment>
<dbReference type="Pfam" id="PF01545">
    <property type="entry name" value="Cation_efflux"/>
    <property type="match status" value="1"/>
</dbReference>
<keyword evidence="3" id="KW-0813">Transport</keyword>
<dbReference type="GO" id="GO:0016020">
    <property type="term" value="C:membrane"/>
    <property type="evidence" value="ECO:0007669"/>
    <property type="project" value="UniProtKB-SubCell"/>
</dbReference>
<keyword evidence="6" id="KW-0406">Ion transport</keyword>